<dbReference type="Proteomes" id="UP001164929">
    <property type="component" value="Chromosome 19"/>
</dbReference>
<protein>
    <submittedName>
        <fullName evidence="2">Uncharacterized protein</fullName>
    </submittedName>
</protein>
<feature type="compositionally biased region" description="Basic and acidic residues" evidence="1">
    <location>
        <begin position="10"/>
        <end position="27"/>
    </location>
</feature>
<evidence type="ECO:0000313" key="2">
    <source>
        <dbReference type="EMBL" id="KAJ6952459.1"/>
    </source>
</evidence>
<evidence type="ECO:0000256" key="1">
    <source>
        <dbReference type="SAM" id="MobiDB-lite"/>
    </source>
</evidence>
<evidence type="ECO:0000313" key="3">
    <source>
        <dbReference type="Proteomes" id="UP001164929"/>
    </source>
</evidence>
<feature type="compositionally biased region" description="Basic and acidic residues" evidence="1">
    <location>
        <begin position="44"/>
        <end position="54"/>
    </location>
</feature>
<proteinExistence type="predicted"/>
<dbReference type="AlphaFoldDB" id="A0AAD6L8Y2"/>
<name>A0AAD6L8Y2_9ROSI</name>
<reference evidence="2" key="1">
    <citation type="journal article" date="2023" name="Mol. Ecol. Resour.">
        <title>Chromosome-level genome assembly of a triploid poplar Populus alba 'Berolinensis'.</title>
        <authorList>
            <person name="Chen S."/>
            <person name="Yu Y."/>
            <person name="Wang X."/>
            <person name="Wang S."/>
            <person name="Zhang T."/>
            <person name="Zhou Y."/>
            <person name="He R."/>
            <person name="Meng N."/>
            <person name="Wang Y."/>
            <person name="Liu W."/>
            <person name="Liu Z."/>
            <person name="Liu J."/>
            <person name="Guo Q."/>
            <person name="Huang H."/>
            <person name="Sederoff R.R."/>
            <person name="Wang G."/>
            <person name="Qu G."/>
            <person name="Chen S."/>
        </authorList>
    </citation>
    <scope>NUCLEOTIDE SEQUENCE</scope>
    <source>
        <strain evidence="2">SC-2020</strain>
    </source>
</reference>
<dbReference type="EMBL" id="JAQIZT010000019">
    <property type="protein sequence ID" value="KAJ6952459.1"/>
    <property type="molecule type" value="Genomic_DNA"/>
</dbReference>
<keyword evidence="3" id="KW-1185">Reference proteome</keyword>
<accession>A0AAD6L8Y2</accession>
<comment type="caution">
    <text evidence="2">The sequence shown here is derived from an EMBL/GenBank/DDBJ whole genome shotgun (WGS) entry which is preliminary data.</text>
</comment>
<feature type="region of interest" description="Disordered" evidence="1">
    <location>
        <begin position="1"/>
        <end position="54"/>
    </location>
</feature>
<gene>
    <name evidence="2" type="ORF">NC653_041562</name>
</gene>
<sequence>METHTMNCPRIDKNKRIERLDRPDGKGPRLGQSFGHKWRHKGHGEHDAHIASEL</sequence>
<organism evidence="2 3">
    <name type="scientific">Populus alba x Populus x berolinensis</name>
    <dbReference type="NCBI Taxonomy" id="444605"/>
    <lineage>
        <taxon>Eukaryota</taxon>
        <taxon>Viridiplantae</taxon>
        <taxon>Streptophyta</taxon>
        <taxon>Embryophyta</taxon>
        <taxon>Tracheophyta</taxon>
        <taxon>Spermatophyta</taxon>
        <taxon>Magnoliopsida</taxon>
        <taxon>eudicotyledons</taxon>
        <taxon>Gunneridae</taxon>
        <taxon>Pentapetalae</taxon>
        <taxon>rosids</taxon>
        <taxon>fabids</taxon>
        <taxon>Malpighiales</taxon>
        <taxon>Salicaceae</taxon>
        <taxon>Saliceae</taxon>
        <taxon>Populus</taxon>
    </lineage>
</organism>